<dbReference type="Proteomes" id="UP000179627">
    <property type="component" value="Unassembled WGS sequence"/>
</dbReference>
<evidence type="ECO:0000256" key="3">
    <source>
        <dbReference type="ARBA" id="ARBA00035643"/>
    </source>
</evidence>
<dbReference type="AlphaFoldDB" id="A0A1S1QSX5"/>
<feature type="region of interest" description="Disordered" evidence="5">
    <location>
        <begin position="54"/>
        <end position="117"/>
    </location>
</feature>
<dbReference type="RefSeq" id="WP_071084723.1">
    <property type="nucleotide sequence ID" value="NZ_MBLM01000115.1"/>
</dbReference>
<keyword evidence="7" id="KW-1185">Reference proteome</keyword>
<comment type="similarity">
    <text evidence="3">Belongs to the gas vesicle GvpF/GvpL family.</text>
</comment>
<dbReference type="GO" id="GO:0031412">
    <property type="term" value="P:gas vesicle organization"/>
    <property type="evidence" value="ECO:0007669"/>
    <property type="project" value="InterPro"/>
</dbReference>
<gene>
    <name evidence="6" type="ORF">CC117_17500</name>
</gene>
<proteinExistence type="inferred from homology"/>
<evidence type="ECO:0000256" key="2">
    <source>
        <dbReference type="ARBA" id="ARBA00035108"/>
    </source>
</evidence>
<dbReference type="OrthoDB" id="146444at2"/>
<accession>A0A1S1QSX5</accession>
<evidence type="ECO:0000313" key="7">
    <source>
        <dbReference type="Proteomes" id="UP000179627"/>
    </source>
</evidence>
<keyword evidence="1" id="KW-0304">Gas vesicle</keyword>
<protein>
    <submittedName>
        <fullName evidence="6">Gas vesicle protein GvpFL</fullName>
    </submittedName>
</protein>
<reference evidence="7" key="1">
    <citation type="submission" date="2016-07" db="EMBL/GenBank/DDBJ databases">
        <title>Sequence Frankia sp. strain CcI1.17.</title>
        <authorList>
            <person name="Ghodhbane-Gtari F."/>
            <person name="Swanson E."/>
            <person name="Gueddou A."/>
            <person name="Morris K."/>
            <person name="Hezbri K."/>
            <person name="Ktari A."/>
            <person name="Nouioui I."/>
            <person name="Abebe-Akele F."/>
            <person name="Simpson S."/>
            <person name="Thomas K."/>
            <person name="Gtari M."/>
            <person name="Tisa L.S."/>
            <person name="Hurst S."/>
        </authorList>
    </citation>
    <scope>NUCLEOTIDE SEQUENCE [LARGE SCALE GENOMIC DNA]</scope>
    <source>
        <strain evidence="7">Cc1.17</strain>
    </source>
</reference>
<dbReference type="PANTHER" id="PTHR36852:SF1">
    <property type="entry name" value="PROTEIN GVPL 2"/>
    <property type="match status" value="1"/>
</dbReference>
<feature type="region of interest" description="Disordered" evidence="5">
    <location>
        <begin position="255"/>
        <end position="277"/>
    </location>
</feature>
<feature type="compositionally biased region" description="Low complexity" evidence="5">
    <location>
        <begin position="255"/>
        <end position="270"/>
    </location>
</feature>
<sequence length="421" mass="44170">MTVAPADADFSGLDELAARLAPGVMAEAVAEAREVARAQLAQLLAREITRAACDQRGSTTTWSLPPAPELREHRSDPGPPARQPAPERRERHRAGRGGPAATDRDAGPAGRAGRSPGGIEQARVLYAYGIVPSDTEVAGLPGLAEGTDVRAVTRGCVSLVVSAIDPDLLRDVEEDLSETGRLAALARGHDQVLRELQDRAGVLPLRFGTVLPGEDEAAAVLDDPDHELPRALEALHGAREWGFRIDTVGEAEASTSAAPAAGADGTTTTAGAGGTAGAGAGTAYLAARRDELHEEERRRDEAARLVERTHRELLAHARDAARRPGRPDRVFDGAYLVERDEEERFLDAAERLGPPLEEVGYLCAVSGPWPPYSFVHLTLGGDGQVDSVHGTESAVPGSAARRGPGDQCGPGDQIGSGEESG</sequence>
<comment type="subcellular location">
    <subcellularLocation>
        <location evidence="2">Gas vesicle</location>
    </subcellularLocation>
</comment>
<comment type="caution">
    <text evidence="6">The sequence shown here is derived from an EMBL/GenBank/DDBJ whole genome shotgun (WGS) entry which is preliminary data.</text>
</comment>
<dbReference type="GO" id="GO:0031411">
    <property type="term" value="C:gas vesicle"/>
    <property type="evidence" value="ECO:0007669"/>
    <property type="project" value="UniProtKB-SubCell"/>
</dbReference>
<name>A0A1S1QSX5_9ACTN</name>
<evidence type="ECO:0000256" key="4">
    <source>
        <dbReference type="SAM" id="Coils"/>
    </source>
</evidence>
<feature type="compositionally biased region" description="Low complexity" evidence="5">
    <location>
        <begin position="107"/>
        <end position="117"/>
    </location>
</feature>
<organism evidence="6 7">
    <name type="scientific">Parafrankia colletiae</name>
    <dbReference type="NCBI Taxonomy" id="573497"/>
    <lineage>
        <taxon>Bacteria</taxon>
        <taxon>Bacillati</taxon>
        <taxon>Actinomycetota</taxon>
        <taxon>Actinomycetes</taxon>
        <taxon>Frankiales</taxon>
        <taxon>Frankiaceae</taxon>
        <taxon>Parafrankia</taxon>
    </lineage>
</organism>
<evidence type="ECO:0000313" key="6">
    <source>
        <dbReference type="EMBL" id="OHV36686.1"/>
    </source>
</evidence>
<dbReference type="InterPro" id="IPR009430">
    <property type="entry name" value="GvpL/GvpF"/>
</dbReference>
<keyword evidence="4" id="KW-0175">Coiled coil</keyword>
<evidence type="ECO:0000256" key="1">
    <source>
        <dbReference type="ARBA" id="ARBA00022987"/>
    </source>
</evidence>
<evidence type="ECO:0000256" key="5">
    <source>
        <dbReference type="SAM" id="MobiDB-lite"/>
    </source>
</evidence>
<feature type="region of interest" description="Disordered" evidence="5">
    <location>
        <begin position="387"/>
        <end position="421"/>
    </location>
</feature>
<dbReference type="EMBL" id="MBLM01000115">
    <property type="protein sequence ID" value="OHV36686.1"/>
    <property type="molecule type" value="Genomic_DNA"/>
</dbReference>
<dbReference type="Pfam" id="PF06386">
    <property type="entry name" value="GvpL_GvpF"/>
    <property type="match status" value="1"/>
</dbReference>
<feature type="coiled-coil region" evidence="4">
    <location>
        <begin position="285"/>
        <end position="312"/>
    </location>
</feature>
<dbReference type="PANTHER" id="PTHR36852">
    <property type="entry name" value="PROTEIN GVPL 2"/>
    <property type="match status" value="1"/>
</dbReference>